<name>A0A195FU08_9HYME</name>
<keyword evidence="3" id="KW-1185">Reference proteome</keyword>
<keyword evidence="1" id="KW-0472">Membrane</keyword>
<evidence type="ECO:0000313" key="3">
    <source>
        <dbReference type="Proteomes" id="UP000078541"/>
    </source>
</evidence>
<evidence type="ECO:0000313" key="2">
    <source>
        <dbReference type="EMBL" id="KYN43943.1"/>
    </source>
</evidence>
<organism evidence="2 3">
    <name type="scientific">Trachymyrmex septentrionalis</name>
    <dbReference type="NCBI Taxonomy" id="34720"/>
    <lineage>
        <taxon>Eukaryota</taxon>
        <taxon>Metazoa</taxon>
        <taxon>Ecdysozoa</taxon>
        <taxon>Arthropoda</taxon>
        <taxon>Hexapoda</taxon>
        <taxon>Insecta</taxon>
        <taxon>Pterygota</taxon>
        <taxon>Neoptera</taxon>
        <taxon>Endopterygota</taxon>
        <taxon>Hymenoptera</taxon>
        <taxon>Apocrita</taxon>
        <taxon>Aculeata</taxon>
        <taxon>Formicoidea</taxon>
        <taxon>Formicidae</taxon>
        <taxon>Myrmicinae</taxon>
        <taxon>Trachymyrmex</taxon>
    </lineage>
</organism>
<sequence>MQTILKTGGARLMWTDASIASSTERRPRDGCLILGDVTKVKSRSHRFFKMEHPTFDYNASRHNVFLHMFMYCSQSKLLKSFLPFFGGFCFNTLAMTVKLSFTHSK</sequence>
<dbReference type="AlphaFoldDB" id="A0A195FU08"/>
<keyword evidence="1" id="KW-1133">Transmembrane helix</keyword>
<protein>
    <submittedName>
        <fullName evidence="2">Uncharacterized protein</fullName>
    </submittedName>
</protein>
<gene>
    <name evidence="2" type="ORF">ALC56_01678</name>
</gene>
<keyword evidence="1" id="KW-0812">Transmembrane</keyword>
<proteinExistence type="predicted"/>
<dbReference type="EMBL" id="KQ981268">
    <property type="protein sequence ID" value="KYN43943.1"/>
    <property type="molecule type" value="Genomic_DNA"/>
</dbReference>
<reference evidence="2 3" key="1">
    <citation type="submission" date="2016-03" db="EMBL/GenBank/DDBJ databases">
        <title>Trachymyrmex septentrionalis WGS genome.</title>
        <authorList>
            <person name="Nygaard S."/>
            <person name="Hu H."/>
            <person name="Boomsma J."/>
            <person name="Zhang G."/>
        </authorList>
    </citation>
    <scope>NUCLEOTIDE SEQUENCE [LARGE SCALE GENOMIC DNA]</scope>
    <source>
        <strain evidence="2">Tsep2-gDNA-1</strain>
        <tissue evidence="2">Whole body</tissue>
    </source>
</reference>
<dbReference type="Proteomes" id="UP000078541">
    <property type="component" value="Unassembled WGS sequence"/>
</dbReference>
<feature type="transmembrane region" description="Helical" evidence="1">
    <location>
        <begin position="77"/>
        <end position="97"/>
    </location>
</feature>
<accession>A0A195FU08</accession>
<evidence type="ECO:0000256" key="1">
    <source>
        <dbReference type="SAM" id="Phobius"/>
    </source>
</evidence>